<dbReference type="Gene3D" id="3.20.20.70">
    <property type="entry name" value="Aldolase class I"/>
    <property type="match status" value="1"/>
</dbReference>
<evidence type="ECO:0000256" key="2">
    <source>
        <dbReference type="ARBA" id="ARBA00022977"/>
    </source>
</evidence>
<dbReference type="CDD" id="cd00564">
    <property type="entry name" value="TMP_TenI"/>
    <property type="match status" value="1"/>
</dbReference>
<gene>
    <name evidence="4" type="ORF">D8780_11185</name>
</gene>
<dbReference type="Pfam" id="PF02581">
    <property type="entry name" value="TMP-TENI"/>
    <property type="match status" value="1"/>
</dbReference>
<dbReference type="NCBIfam" id="NF005080">
    <property type="entry name" value="PRK06512.1"/>
    <property type="match status" value="1"/>
</dbReference>
<dbReference type="GO" id="GO:0004789">
    <property type="term" value="F:thiamine-phosphate diphosphorylase activity"/>
    <property type="evidence" value="ECO:0007669"/>
    <property type="project" value="UniProtKB-EC"/>
</dbReference>
<keyword evidence="2" id="KW-0784">Thiamine biosynthesis</keyword>
<dbReference type="InterPro" id="IPR036206">
    <property type="entry name" value="ThiamineP_synth_sf"/>
</dbReference>
<evidence type="ECO:0000256" key="1">
    <source>
        <dbReference type="ARBA" id="ARBA00004948"/>
    </source>
</evidence>
<keyword evidence="4" id="KW-0808">Transferase</keyword>
<sequence length="221" mass="23725">MADTHFDRCRLVLITPETEDDDHLLDSVRSALSGGDVASLILSPGARHEKAFQTLAEKVVAIAQEKGVAVMIADDTRVAGRVGADGVHLEDAKATMAETMERFDGRLMFGAGGAKTRHEALELGETQPDYVFFGRIGYDNKPDPHPRNLAMADWWASMVAIPCVTMGGSMPQSAVAVAETGSDFVALSTAVFSGPESPGERVSTINTMLDEKAPRFTEEVE</sequence>
<dbReference type="EMBL" id="RCWN01000001">
    <property type="protein sequence ID" value="RLQ88691.1"/>
    <property type="molecule type" value="Genomic_DNA"/>
</dbReference>
<dbReference type="GO" id="GO:0009228">
    <property type="term" value="P:thiamine biosynthetic process"/>
    <property type="evidence" value="ECO:0007669"/>
    <property type="project" value="UniProtKB-KW"/>
</dbReference>
<feature type="domain" description="Thiamine phosphate synthase/TenI" evidence="3">
    <location>
        <begin position="11"/>
        <end position="191"/>
    </location>
</feature>
<reference evidence="4 5" key="1">
    <citation type="submission" date="2018-10" db="EMBL/GenBank/DDBJ databases">
        <title>Notoacmeibacter sp. M2BS9Y-3-1, whole genome shotgun sequence.</title>
        <authorList>
            <person name="Tuo L."/>
        </authorList>
    </citation>
    <scope>NUCLEOTIDE SEQUENCE [LARGE SCALE GENOMIC DNA]</scope>
    <source>
        <strain evidence="4 5">M2BS9Y-3-1</strain>
    </source>
</reference>
<dbReference type="GO" id="GO:0005737">
    <property type="term" value="C:cytoplasm"/>
    <property type="evidence" value="ECO:0007669"/>
    <property type="project" value="TreeGrafter"/>
</dbReference>
<dbReference type="InterPro" id="IPR022998">
    <property type="entry name" value="ThiamineP_synth_TenI"/>
</dbReference>
<keyword evidence="5" id="KW-1185">Reference proteome</keyword>
<evidence type="ECO:0000313" key="4">
    <source>
        <dbReference type="EMBL" id="RLQ88691.1"/>
    </source>
</evidence>
<comment type="caution">
    <text evidence="4">The sequence shown here is derived from an EMBL/GenBank/DDBJ whole genome shotgun (WGS) entry which is preliminary data.</text>
</comment>
<evidence type="ECO:0000313" key="5">
    <source>
        <dbReference type="Proteomes" id="UP000281094"/>
    </source>
</evidence>
<dbReference type="PANTHER" id="PTHR20857">
    <property type="entry name" value="THIAMINE-PHOSPHATE PYROPHOSPHORYLASE"/>
    <property type="match status" value="1"/>
</dbReference>
<accession>A0A3L7JGE8</accession>
<dbReference type="SUPFAM" id="SSF51391">
    <property type="entry name" value="Thiamin phosphate synthase"/>
    <property type="match status" value="1"/>
</dbReference>
<proteinExistence type="predicted"/>
<evidence type="ECO:0000259" key="3">
    <source>
        <dbReference type="Pfam" id="PF02581"/>
    </source>
</evidence>
<dbReference type="InterPro" id="IPR013785">
    <property type="entry name" value="Aldolase_TIM"/>
</dbReference>
<dbReference type="EC" id="2.5.1.3" evidence="4"/>
<organism evidence="4 5">
    <name type="scientific">Notoacmeibacter ruber</name>
    <dbReference type="NCBI Taxonomy" id="2670375"/>
    <lineage>
        <taxon>Bacteria</taxon>
        <taxon>Pseudomonadati</taxon>
        <taxon>Pseudomonadota</taxon>
        <taxon>Alphaproteobacteria</taxon>
        <taxon>Hyphomicrobiales</taxon>
        <taxon>Notoacmeibacteraceae</taxon>
        <taxon>Notoacmeibacter</taxon>
    </lineage>
</organism>
<dbReference type="Proteomes" id="UP000281094">
    <property type="component" value="Unassembled WGS sequence"/>
</dbReference>
<dbReference type="AlphaFoldDB" id="A0A3L7JGE8"/>
<name>A0A3L7JGE8_9HYPH</name>
<protein>
    <submittedName>
        <fullName evidence="4">Thiamine phosphate synthase</fullName>
        <ecNumber evidence="4">2.5.1.3</ecNumber>
    </submittedName>
</protein>
<dbReference type="PANTHER" id="PTHR20857:SF15">
    <property type="entry name" value="THIAMINE-PHOSPHATE SYNTHASE"/>
    <property type="match status" value="1"/>
</dbReference>
<comment type="pathway">
    <text evidence="1">Cofactor biosynthesis; thiamine diphosphate biosynthesis.</text>
</comment>